<feature type="region of interest" description="Disordered" evidence="1">
    <location>
        <begin position="15"/>
        <end position="60"/>
    </location>
</feature>
<feature type="compositionally biased region" description="Basic and acidic residues" evidence="1">
    <location>
        <begin position="15"/>
        <end position="27"/>
    </location>
</feature>
<accession>U9SZ73</accession>
<dbReference type="AlphaFoldDB" id="U9SZ73"/>
<dbReference type="HOGENOM" id="CLU_2942984_0_0_1"/>
<organism evidence="2">
    <name type="scientific">Rhizophagus irregularis (strain DAOM 181602 / DAOM 197198 / MUCL 43194)</name>
    <name type="common">Arbuscular mycorrhizal fungus</name>
    <name type="synonym">Glomus intraradices</name>
    <dbReference type="NCBI Taxonomy" id="747089"/>
    <lineage>
        <taxon>Eukaryota</taxon>
        <taxon>Fungi</taxon>
        <taxon>Fungi incertae sedis</taxon>
        <taxon>Mucoromycota</taxon>
        <taxon>Glomeromycotina</taxon>
        <taxon>Glomeromycetes</taxon>
        <taxon>Glomerales</taxon>
        <taxon>Glomeraceae</taxon>
        <taxon>Rhizophagus</taxon>
    </lineage>
</organism>
<feature type="compositionally biased region" description="Polar residues" evidence="1">
    <location>
        <begin position="51"/>
        <end position="60"/>
    </location>
</feature>
<proteinExistence type="predicted"/>
<evidence type="ECO:0000313" key="2">
    <source>
        <dbReference type="EMBL" id="ERZ96445.1"/>
    </source>
</evidence>
<reference evidence="2" key="1">
    <citation type="submission" date="2013-07" db="EMBL/GenBank/DDBJ databases">
        <title>The genome of an arbuscular mycorrhizal fungus provides insights into the evolution of the oldest plant symbiosis.</title>
        <authorList>
            <consortium name="DOE Joint Genome Institute"/>
            <person name="Tisserant E."/>
            <person name="Malbreil M."/>
            <person name="Kuo A."/>
            <person name="Kohler A."/>
            <person name="Symeonidi A."/>
            <person name="Balestrini R."/>
            <person name="Charron P."/>
            <person name="Duensing N."/>
            <person name="Frei-dit-Frey N."/>
            <person name="Gianinazzi-Pearson V."/>
            <person name="Gilbert B."/>
            <person name="Handa Y."/>
            <person name="Hijri M."/>
            <person name="Kaul R."/>
            <person name="Kawaguchi M."/>
            <person name="Krajinski F."/>
            <person name="Lammers P."/>
            <person name="Lapierre D."/>
            <person name="Masclaux F.G."/>
            <person name="Murat C."/>
            <person name="Morin E."/>
            <person name="Ndikumana S."/>
            <person name="Pagni M."/>
            <person name="Petitpierre D."/>
            <person name="Requena N."/>
            <person name="Rosikiewicz P."/>
            <person name="Riley R."/>
            <person name="Saito K."/>
            <person name="San Clemente H."/>
            <person name="Shapiro H."/>
            <person name="van Tuinen D."/>
            <person name="Becard G."/>
            <person name="Bonfante P."/>
            <person name="Paszkowski U."/>
            <person name="Shachar-Hill Y."/>
            <person name="Young J.P."/>
            <person name="Sanders I.R."/>
            <person name="Henrissat B."/>
            <person name="Rensing S.A."/>
            <person name="Grigoriev I.V."/>
            <person name="Corradi N."/>
            <person name="Roux C."/>
            <person name="Martin F."/>
        </authorList>
    </citation>
    <scope>NUCLEOTIDE SEQUENCE</scope>
    <source>
        <strain evidence="2">DAOM 197198</strain>
    </source>
</reference>
<name>U9SZ73_RHIID</name>
<evidence type="ECO:0000256" key="1">
    <source>
        <dbReference type="SAM" id="MobiDB-lite"/>
    </source>
</evidence>
<sequence>MLFIALETKQVFHPVRKETSDKEDKKISKPATNKVTSWKVPVFQNKKTKSKGSGNANEKQ</sequence>
<protein>
    <submittedName>
        <fullName evidence="2">Uncharacterized protein</fullName>
    </submittedName>
</protein>
<dbReference type="EMBL" id="KI300455">
    <property type="protein sequence ID" value="ERZ96445.1"/>
    <property type="molecule type" value="Genomic_DNA"/>
</dbReference>
<gene>
    <name evidence="2" type="ORF">GLOINDRAFT_12623</name>
</gene>